<protein>
    <submittedName>
        <fullName evidence="1">Uncharacterized protein</fullName>
    </submittedName>
</protein>
<evidence type="ECO:0000313" key="1">
    <source>
        <dbReference type="EMBL" id="BBC34902.1"/>
    </source>
</evidence>
<evidence type="ECO:0000313" key="2">
    <source>
        <dbReference type="Proteomes" id="UP001321542"/>
    </source>
</evidence>
<gene>
    <name evidence="1" type="ORF">SGFS_061960</name>
</gene>
<keyword evidence="2" id="KW-1185">Reference proteome</keyword>
<dbReference type="Proteomes" id="UP001321542">
    <property type="component" value="Chromosome"/>
</dbReference>
<reference evidence="1 2" key="1">
    <citation type="journal article" date="2010" name="ChemBioChem">
        <title>Cloning and characterization of the biosynthetic gene cluster of 16-membered macrolide antibiotic FD-891: involvement of a dual functional cytochrome P450 monooxygenase catalyzing epoxidation and hydroxylation.</title>
        <authorList>
            <person name="Kudo F."/>
            <person name="Motegi A."/>
            <person name="Mizoue K."/>
            <person name="Eguchi T."/>
        </authorList>
    </citation>
    <scope>NUCLEOTIDE SEQUENCE [LARGE SCALE GENOMIC DNA]</scope>
    <source>
        <strain evidence="1 2">A-8890</strain>
    </source>
</reference>
<dbReference type="EMBL" id="AP018448">
    <property type="protein sequence ID" value="BBC34902.1"/>
    <property type="molecule type" value="Genomic_DNA"/>
</dbReference>
<proteinExistence type="predicted"/>
<organism evidence="1 2">
    <name type="scientific">Streptomyces graminofaciens</name>
    <dbReference type="NCBI Taxonomy" id="68212"/>
    <lineage>
        <taxon>Bacteria</taxon>
        <taxon>Bacillati</taxon>
        <taxon>Actinomycetota</taxon>
        <taxon>Actinomycetes</taxon>
        <taxon>Kitasatosporales</taxon>
        <taxon>Streptomycetaceae</taxon>
        <taxon>Streptomyces</taxon>
    </lineage>
</organism>
<accession>A0ABM7FFF7</accession>
<name>A0ABM7FFF7_9ACTN</name>
<sequence length="97" mass="10134">MPQSRLANTGPYQGLSRHVFGSVPAAARPCSYPARAVPALTAATTPDAWRRPLALLLDGLRATSAPPPPLPGHALTEAQLGDVLGELGPHRAPRERG</sequence>
<reference evidence="1 2" key="2">
    <citation type="journal article" date="2023" name="ChemBioChem">
        <title>Acyltransferase Domain Exchange between Two Independent Type I Polyketide Synthases in the Same Producer Strain of Macrolide Antibiotics.</title>
        <authorList>
            <person name="Kudo F."/>
            <person name="Kishikawa K."/>
            <person name="Tsuboi K."/>
            <person name="Kido T."/>
            <person name="Usui T."/>
            <person name="Hashimoto J."/>
            <person name="Shin-Ya K."/>
            <person name="Miyanaga A."/>
            <person name="Eguchi T."/>
        </authorList>
    </citation>
    <scope>NUCLEOTIDE SEQUENCE [LARGE SCALE GENOMIC DNA]</scope>
    <source>
        <strain evidence="1 2">A-8890</strain>
    </source>
</reference>